<sequence>MSRPSQVKYLVAHVNFPHAIHNVTDLRHIQKQFASIQNARLIVWRDHLSKAGFKHHMGRSMAVYEVFPKEATTISAAWGSLSDELGSIVGVVTPEDLNDLEGGIKEQIKAMRKDSDEGEVVATANDPFFRVENHDIAKKTRLDWADCIPMVVRTQELTSGKAGLSV</sequence>
<reference evidence="2" key="1">
    <citation type="journal article" date="2017" name="Genome Announc.">
        <title>Genome sequences of Cyberlindnera fabianii 65, Pichia kudriavzevii 129, and Saccharomyces cerevisiae 131 isolated from fermented masau fruits in Zimbabwe.</title>
        <authorList>
            <person name="van Rijswijck I.M.H."/>
            <person name="Derks M.F.L."/>
            <person name="Abee T."/>
            <person name="de Ridder D."/>
            <person name="Smid E.J."/>
        </authorList>
    </citation>
    <scope>NUCLEOTIDE SEQUENCE [LARGE SCALE GENOMIC DNA]</scope>
    <source>
        <strain evidence="2">65</strain>
    </source>
</reference>
<dbReference type="VEuPathDB" id="FungiDB:BON22_1854"/>
<protein>
    <submittedName>
        <fullName evidence="1">Uncharacterized protein</fullName>
    </submittedName>
</protein>
<dbReference type="EMBL" id="MPUK01000003">
    <property type="protein sequence ID" value="ONH68435.1"/>
    <property type="molecule type" value="Genomic_DNA"/>
</dbReference>
<dbReference type="Proteomes" id="UP000189513">
    <property type="component" value="Unassembled WGS sequence"/>
</dbReference>
<dbReference type="OMA" id="ISELRWI"/>
<accession>A0A1V2L9Z6</accession>
<comment type="caution">
    <text evidence="1">The sequence shown here is derived from an EMBL/GenBank/DDBJ whole genome shotgun (WGS) entry which is preliminary data.</text>
</comment>
<evidence type="ECO:0000313" key="2">
    <source>
        <dbReference type="Proteomes" id="UP000189513"/>
    </source>
</evidence>
<gene>
    <name evidence="1" type="ORF">BON22_1854</name>
</gene>
<evidence type="ECO:0000313" key="1">
    <source>
        <dbReference type="EMBL" id="ONH68435.1"/>
    </source>
</evidence>
<proteinExistence type="predicted"/>
<keyword evidence="2" id="KW-1185">Reference proteome</keyword>
<dbReference type="AlphaFoldDB" id="A0A1V2L9Z6"/>
<name>A0A1V2L9Z6_CYBFA</name>
<organism evidence="1 2">
    <name type="scientific">Cyberlindnera fabianii</name>
    <name type="common">Yeast</name>
    <name type="synonym">Hansenula fabianii</name>
    <dbReference type="NCBI Taxonomy" id="36022"/>
    <lineage>
        <taxon>Eukaryota</taxon>
        <taxon>Fungi</taxon>
        <taxon>Dikarya</taxon>
        <taxon>Ascomycota</taxon>
        <taxon>Saccharomycotina</taxon>
        <taxon>Saccharomycetes</taxon>
        <taxon>Phaffomycetales</taxon>
        <taxon>Phaffomycetaceae</taxon>
        <taxon>Cyberlindnera</taxon>
    </lineage>
</organism>